<evidence type="ECO:0000313" key="2">
    <source>
        <dbReference type="EMBL" id="MBB4082674.1"/>
    </source>
</evidence>
<protein>
    <submittedName>
        <fullName evidence="2">ElaB/YqjD/DUF883 family membrane-anchored ribosome-binding protein</fullName>
    </submittedName>
</protein>
<gene>
    <name evidence="2" type="ORF">GGR12_001540</name>
</gene>
<sequence length="96" mass="10664">MTETYTGDPEPGDIDEAADVPSARLDREADAILQRDEMRSLGVRPIRQALREDAGLVRDWGRVRANRFRGAVEEEPIRASIYALGIGVLIGLLMSR</sequence>
<feature type="region of interest" description="Disordered" evidence="1">
    <location>
        <begin position="1"/>
        <end position="22"/>
    </location>
</feature>
<dbReference type="EMBL" id="JACIDM010000002">
    <property type="protein sequence ID" value="MBB4082674.1"/>
    <property type="molecule type" value="Genomic_DNA"/>
</dbReference>
<comment type="caution">
    <text evidence="2">The sequence shown here is derived from an EMBL/GenBank/DDBJ whole genome shotgun (WGS) entry which is preliminary data.</text>
</comment>
<evidence type="ECO:0000313" key="3">
    <source>
        <dbReference type="Proteomes" id="UP000529946"/>
    </source>
</evidence>
<keyword evidence="3" id="KW-1185">Reference proteome</keyword>
<reference evidence="2 3" key="1">
    <citation type="submission" date="2020-08" db="EMBL/GenBank/DDBJ databases">
        <title>Genomic Encyclopedia of Type Strains, Phase IV (KMG-IV): sequencing the most valuable type-strain genomes for metagenomic binning, comparative biology and taxonomic classification.</title>
        <authorList>
            <person name="Goeker M."/>
        </authorList>
    </citation>
    <scope>NUCLEOTIDE SEQUENCE [LARGE SCALE GENOMIC DNA]</scope>
    <source>
        <strain evidence="2 3">DSM 23960</strain>
    </source>
</reference>
<dbReference type="RefSeq" id="WP_183203846.1">
    <property type="nucleotide sequence ID" value="NZ_BAAAER010000001.1"/>
</dbReference>
<name>A0A7W6JCM1_9CAUL</name>
<evidence type="ECO:0000256" key="1">
    <source>
        <dbReference type="SAM" id="MobiDB-lite"/>
    </source>
</evidence>
<proteinExistence type="predicted"/>
<dbReference type="Proteomes" id="UP000529946">
    <property type="component" value="Unassembled WGS sequence"/>
</dbReference>
<accession>A0A7W6JCM1</accession>
<organism evidence="2 3">
    <name type="scientific">Brevundimonas lenta</name>
    <dbReference type="NCBI Taxonomy" id="424796"/>
    <lineage>
        <taxon>Bacteria</taxon>
        <taxon>Pseudomonadati</taxon>
        <taxon>Pseudomonadota</taxon>
        <taxon>Alphaproteobacteria</taxon>
        <taxon>Caulobacterales</taxon>
        <taxon>Caulobacteraceae</taxon>
        <taxon>Brevundimonas</taxon>
    </lineage>
</organism>
<dbReference type="AlphaFoldDB" id="A0A7W6JCM1"/>